<evidence type="ECO:0000256" key="1">
    <source>
        <dbReference type="SAM" id="MobiDB-lite"/>
    </source>
</evidence>
<dbReference type="Proteomes" id="UP000501849">
    <property type="component" value="Chromosome"/>
</dbReference>
<dbReference type="RefSeq" id="WP_168143248.1">
    <property type="nucleotide sequence ID" value="NZ_CBCSDT010000005.1"/>
</dbReference>
<accession>A0A6H0S628</accession>
<protein>
    <submittedName>
        <fullName evidence="2">Uncharacterized protein</fullName>
    </submittedName>
</protein>
<proteinExistence type="predicted"/>
<organism evidence="2 3">
    <name type="scientific">Mycolicibacterium frederiksbergense</name>
    <dbReference type="NCBI Taxonomy" id="117567"/>
    <lineage>
        <taxon>Bacteria</taxon>
        <taxon>Bacillati</taxon>
        <taxon>Actinomycetota</taxon>
        <taxon>Actinomycetes</taxon>
        <taxon>Mycobacteriales</taxon>
        <taxon>Mycobacteriaceae</taxon>
        <taxon>Mycolicibacterium</taxon>
    </lineage>
</organism>
<dbReference type="KEGG" id="mfre:EXE63_19325"/>
<evidence type="ECO:0000313" key="3">
    <source>
        <dbReference type="Proteomes" id="UP000501849"/>
    </source>
</evidence>
<evidence type="ECO:0000313" key="2">
    <source>
        <dbReference type="EMBL" id="QIV82798.1"/>
    </source>
</evidence>
<sequence length="95" mass="9821">MIGLKKLVRSAGIVGAVGAGSLGMVLGIGAGAAHAAPPGGGGIEFAQDPPWVKDRHDDRGWRGHDNGWRDDGRRSGLHINLPCVTGPYGVVTWCP</sequence>
<dbReference type="EMBL" id="CP038799">
    <property type="protein sequence ID" value="QIV82798.1"/>
    <property type="molecule type" value="Genomic_DNA"/>
</dbReference>
<feature type="compositionally biased region" description="Basic and acidic residues" evidence="1">
    <location>
        <begin position="51"/>
        <end position="69"/>
    </location>
</feature>
<feature type="region of interest" description="Disordered" evidence="1">
    <location>
        <begin position="39"/>
        <end position="69"/>
    </location>
</feature>
<reference evidence="2 3" key="1">
    <citation type="submission" date="2019-04" db="EMBL/GenBank/DDBJ databases">
        <title>Draft, Whole-Genome Sequence of the Anthracene-degrading Mycobacterium frederiksbergense LB501T, Isolated from a Polycyclic Aromatic Hydrocarbon (PAH)-Contaminated Soil.</title>
        <authorList>
            <person name="Augelletti F."/>
        </authorList>
    </citation>
    <scope>NUCLEOTIDE SEQUENCE [LARGE SCALE GENOMIC DNA]</scope>
    <source>
        <strain evidence="2 3">LB 501T</strain>
    </source>
</reference>
<gene>
    <name evidence="2" type="ORF">EXE63_19325</name>
</gene>
<dbReference type="AlphaFoldDB" id="A0A6H0S628"/>
<name>A0A6H0S628_9MYCO</name>
<keyword evidence="3" id="KW-1185">Reference proteome</keyword>